<comment type="caution">
    <text evidence="2">The sequence shown here is derived from an EMBL/GenBank/DDBJ whole genome shotgun (WGS) entry which is preliminary data.</text>
</comment>
<dbReference type="PANTHER" id="PTHR42923">
    <property type="entry name" value="PROTOPORPHYRINOGEN OXIDASE"/>
    <property type="match status" value="1"/>
</dbReference>
<sequence>MRVCVVGSGIAGLSAAHYLTDHPGVSVTLLEAAEQFGGRANVTADGEHCTRLFLADYHHLLALFREIPAIDGTVLDSLRRCRRFASRDNGSWVEIDHIYASLAKTPGLSMKDKRSIARANRRAFLVARRSAQSATAFGSIWNWTPSSLARAVASSRRERIAYALPGSTDRHLTTPWTALLSERGVRLRTRSRVESVAPVGGGVQVTTTSGNETFDAVVFTGFAHDAYALLDRSGIPRRLDNRTHIHCVAFTIDLDPREEVLTDKDVRVYAGAGITTVVQPAEHRCVALAAFPRSTGTEFVLNTIRDQLRLEHEPRRVRVRSNTAPSEAVFIGEYIDPVALEEPLRGRVYFAGSHTHNTYPVDSAEGACRSAFYAVERLARDHPTVVPRSRLGLPEVSSERVVPALAHPNGSARPRLRGALRAVATRSAKLVAPVVADLSFERAPGERWPADRPAVYVANHRSVFDVPAGLLTFDRLGVSPVLVVAEKYFTKGYRKALLAFGAIPAIRRSTATVTAGVAAIAAGESVAIMPEGRITHPAEAATSTHGLGAVEIAIAAGVPIVPIVADGTHLVWPGARPWPLVRLVRPRVTIKIGAPIHPAGRTGQELAADVRAAISELTAVGAPRVSLERDPAVA</sequence>
<feature type="domain" description="Phospholipid/glycerol acyltransferase" evidence="1">
    <location>
        <begin position="454"/>
        <end position="568"/>
    </location>
</feature>
<dbReference type="RefSeq" id="WP_253891042.1">
    <property type="nucleotide sequence ID" value="NZ_BAAAVB010000010.1"/>
</dbReference>
<dbReference type="EMBL" id="JAMTCO010000019">
    <property type="protein sequence ID" value="MCP2273854.1"/>
    <property type="molecule type" value="Genomic_DNA"/>
</dbReference>
<evidence type="ECO:0000313" key="2">
    <source>
        <dbReference type="EMBL" id="MCP2273854.1"/>
    </source>
</evidence>
<dbReference type="InterPro" id="IPR036188">
    <property type="entry name" value="FAD/NAD-bd_sf"/>
</dbReference>
<dbReference type="InterPro" id="IPR050464">
    <property type="entry name" value="Zeta_carotene_desat/Oxidored"/>
</dbReference>
<dbReference type="Gene3D" id="3.50.50.60">
    <property type="entry name" value="FAD/NAD(P)-binding domain"/>
    <property type="match status" value="2"/>
</dbReference>
<dbReference type="SUPFAM" id="SSF51905">
    <property type="entry name" value="FAD/NAD(P)-binding domain"/>
    <property type="match status" value="1"/>
</dbReference>
<reference evidence="2 3" key="1">
    <citation type="submission" date="2022-06" db="EMBL/GenBank/DDBJ databases">
        <title>Genomic Encyclopedia of Archaeal and Bacterial Type Strains, Phase II (KMG-II): from individual species to whole genera.</title>
        <authorList>
            <person name="Goeker M."/>
        </authorList>
    </citation>
    <scope>NUCLEOTIDE SEQUENCE [LARGE SCALE GENOMIC DNA]</scope>
    <source>
        <strain evidence="2 3">DSM 44255</strain>
    </source>
</reference>
<dbReference type="SMART" id="SM00563">
    <property type="entry name" value="PlsC"/>
    <property type="match status" value="1"/>
</dbReference>
<dbReference type="SUPFAM" id="SSF69593">
    <property type="entry name" value="Glycerol-3-phosphate (1)-acyltransferase"/>
    <property type="match status" value="1"/>
</dbReference>
<proteinExistence type="predicted"/>
<name>A0ABT1IMF6_9PSEU</name>
<evidence type="ECO:0000313" key="3">
    <source>
        <dbReference type="Proteomes" id="UP001205185"/>
    </source>
</evidence>
<dbReference type="InterPro" id="IPR002123">
    <property type="entry name" value="Plipid/glycerol_acylTrfase"/>
</dbReference>
<dbReference type="Pfam" id="PF01266">
    <property type="entry name" value="DAO"/>
    <property type="match status" value="1"/>
</dbReference>
<gene>
    <name evidence="2" type="ORF">LV75_006386</name>
</gene>
<accession>A0ABT1IMF6</accession>
<dbReference type="PANTHER" id="PTHR42923:SF46">
    <property type="entry name" value="AMINE OXIDASE"/>
    <property type="match status" value="1"/>
</dbReference>
<dbReference type="InterPro" id="IPR006076">
    <property type="entry name" value="FAD-dep_OxRdtase"/>
</dbReference>
<dbReference type="Proteomes" id="UP001205185">
    <property type="component" value="Unassembled WGS sequence"/>
</dbReference>
<organism evidence="2 3">
    <name type="scientific">Actinokineospora diospyrosa</name>
    <dbReference type="NCBI Taxonomy" id="103728"/>
    <lineage>
        <taxon>Bacteria</taxon>
        <taxon>Bacillati</taxon>
        <taxon>Actinomycetota</taxon>
        <taxon>Actinomycetes</taxon>
        <taxon>Pseudonocardiales</taxon>
        <taxon>Pseudonocardiaceae</taxon>
        <taxon>Actinokineospora</taxon>
    </lineage>
</organism>
<dbReference type="Pfam" id="PF01553">
    <property type="entry name" value="Acyltransferase"/>
    <property type="match status" value="1"/>
</dbReference>
<evidence type="ECO:0000259" key="1">
    <source>
        <dbReference type="SMART" id="SM00563"/>
    </source>
</evidence>
<keyword evidence="3" id="KW-1185">Reference proteome</keyword>
<protein>
    <submittedName>
        <fullName evidence="2">FAD dependent oxidoreductase</fullName>
    </submittedName>
</protein>
<dbReference type="CDD" id="cd07989">
    <property type="entry name" value="LPLAT_AGPAT-like"/>
    <property type="match status" value="1"/>
</dbReference>